<dbReference type="Gene3D" id="1.20.1290.10">
    <property type="entry name" value="AhpD-like"/>
    <property type="match status" value="1"/>
</dbReference>
<reference evidence="3" key="1">
    <citation type="journal article" date="2019" name="Int. J. Syst. Evol. Microbiol.">
        <title>The Global Catalogue of Microorganisms (GCM) 10K type strain sequencing project: providing services to taxonomists for standard genome sequencing and annotation.</title>
        <authorList>
            <consortium name="The Broad Institute Genomics Platform"/>
            <consortium name="The Broad Institute Genome Sequencing Center for Infectious Disease"/>
            <person name="Wu L."/>
            <person name="Ma J."/>
        </authorList>
    </citation>
    <scope>NUCLEOTIDE SEQUENCE [LARGE SCALE GENOMIC DNA]</scope>
    <source>
        <strain evidence="3">JCM 9088</strain>
    </source>
</reference>
<name>A0ABP6J834_9ACTN</name>
<dbReference type="NCBIfam" id="TIGR00778">
    <property type="entry name" value="ahpD_dom"/>
    <property type="match status" value="1"/>
</dbReference>
<comment type="caution">
    <text evidence="2">The sequence shown here is derived from an EMBL/GenBank/DDBJ whole genome shotgun (WGS) entry which is preliminary data.</text>
</comment>
<dbReference type="SUPFAM" id="SSF69118">
    <property type="entry name" value="AhpD-like"/>
    <property type="match status" value="1"/>
</dbReference>
<sequence>MEARMKNPAMVLPDAMKGVRNLLKGVHQGGVPRRTLELVHLRASRINGCGACVHGGVASAKKAGESDARLHAVAVWREAPFFTDAERAAPALTEAAARIADRTGQAVPDAVWDEAAGRFDEDQLAALILMIATTDFFNRLDATVQEPAGPTWN</sequence>
<feature type="domain" description="Carboxymuconolactone decarboxylase-like" evidence="1">
    <location>
        <begin position="13"/>
        <end position="94"/>
    </location>
</feature>
<protein>
    <submittedName>
        <fullName evidence="2">Carboxymuconolactone decarboxylase family protein</fullName>
    </submittedName>
</protein>
<proteinExistence type="predicted"/>
<accession>A0ABP6J834</accession>
<dbReference type="Proteomes" id="UP001500403">
    <property type="component" value="Unassembled WGS sequence"/>
</dbReference>
<dbReference type="PANTHER" id="PTHR34846:SF7">
    <property type="entry name" value="BLL7811 PROTEIN"/>
    <property type="match status" value="1"/>
</dbReference>
<dbReference type="InterPro" id="IPR003779">
    <property type="entry name" value="CMD-like"/>
</dbReference>
<evidence type="ECO:0000313" key="2">
    <source>
        <dbReference type="EMBL" id="GAA2922087.1"/>
    </source>
</evidence>
<keyword evidence="3" id="KW-1185">Reference proteome</keyword>
<organism evidence="2 3">
    <name type="scientific">Streptomyces enissocaesilis</name>
    <dbReference type="NCBI Taxonomy" id="332589"/>
    <lineage>
        <taxon>Bacteria</taxon>
        <taxon>Bacillati</taxon>
        <taxon>Actinomycetota</taxon>
        <taxon>Actinomycetes</taxon>
        <taxon>Kitasatosporales</taxon>
        <taxon>Streptomycetaceae</taxon>
        <taxon>Streptomyces</taxon>
        <taxon>Streptomyces rochei group</taxon>
    </lineage>
</organism>
<evidence type="ECO:0000259" key="1">
    <source>
        <dbReference type="Pfam" id="PF02627"/>
    </source>
</evidence>
<dbReference type="Pfam" id="PF02627">
    <property type="entry name" value="CMD"/>
    <property type="match status" value="1"/>
</dbReference>
<dbReference type="EMBL" id="BAAAUD010000005">
    <property type="protein sequence ID" value="GAA2922087.1"/>
    <property type="molecule type" value="Genomic_DNA"/>
</dbReference>
<gene>
    <name evidence="2" type="ORF">GCM10010446_02690</name>
</gene>
<dbReference type="InterPro" id="IPR029032">
    <property type="entry name" value="AhpD-like"/>
</dbReference>
<dbReference type="PANTHER" id="PTHR34846">
    <property type="entry name" value="4-CARBOXYMUCONOLACTONE DECARBOXYLASE FAMILY PROTEIN (AFU_ORTHOLOGUE AFUA_6G11590)"/>
    <property type="match status" value="1"/>
</dbReference>
<dbReference type="InterPro" id="IPR004675">
    <property type="entry name" value="AhpD_core"/>
</dbReference>
<evidence type="ECO:0000313" key="3">
    <source>
        <dbReference type="Proteomes" id="UP001500403"/>
    </source>
</evidence>